<evidence type="ECO:0000256" key="1">
    <source>
        <dbReference type="ARBA" id="ARBA00022980"/>
    </source>
</evidence>
<dbReference type="GO" id="GO:0003735">
    <property type="term" value="F:structural constituent of ribosome"/>
    <property type="evidence" value="ECO:0007669"/>
    <property type="project" value="InterPro"/>
</dbReference>
<comment type="caution">
    <text evidence="5">The sequence shown here is derived from an EMBL/GenBank/DDBJ whole genome shotgun (WGS) entry which is preliminary data.</text>
</comment>
<dbReference type="InterPro" id="IPR001976">
    <property type="entry name" value="Ribosomal_eS24"/>
</dbReference>
<evidence type="ECO:0000256" key="3">
    <source>
        <dbReference type="HAMAP-Rule" id="MF_00545"/>
    </source>
</evidence>
<name>A0A656YWN9_9EURY</name>
<dbReference type="InterPro" id="IPR012678">
    <property type="entry name" value="Ribosomal_uL23/eL15/eS24_sf"/>
</dbReference>
<comment type="similarity">
    <text evidence="3">Belongs to the eukaryotic ribosomal protein eS24 family.</text>
</comment>
<sequence length="113" mass="12959">MKVKITGKTENPLTEREEIKFEVDHKNAPTPSRAQVLEELSSELGEPEEKIVIEKLATPHGRQFAIGIARVYESKDSLKEFEPGYLTKRTENSKEKEAEEEAPEEEEEEESEE</sequence>
<proteinExistence type="inferred from homology"/>
<organism evidence="5 6">
    <name type="scientific">candidate division MSBL1 archaeon SCGC-AAA259J03</name>
    <dbReference type="NCBI Taxonomy" id="1698269"/>
    <lineage>
        <taxon>Archaea</taxon>
        <taxon>Methanobacteriati</taxon>
        <taxon>Methanobacteriota</taxon>
        <taxon>candidate division MSBL1</taxon>
    </lineage>
</organism>
<feature type="compositionally biased region" description="Basic and acidic residues" evidence="4">
    <location>
        <begin position="79"/>
        <end position="97"/>
    </location>
</feature>
<feature type="region of interest" description="Disordered" evidence="4">
    <location>
        <begin position="79"/>
        <end position="113"/>
    </location>
</feature>
<keyword evidence="2 3" id="KW-0687">Ribonucleoprotein</keyword>
<gene>
    <name evidence="3" type="primary">rps24e</name>
    <name evidence="5" type="ORF">AKJ39_01465</name>
</gene>
<dbReference type="Gene3D" id="3.30.70.3370">
    <property type="match status" value="1"/>
</dbReference>
<dbReference type="HAMAP" id="MF_00545">
    <property type="entry name" value="Ribosomal_eS24"/>
    <property type="match status" value="1"/>
</dbReference>
<dbReference type="GO" id="GO:1990904">
    <property type="term" value="C:ribonucleoprotein complex"/>
    <property type="evidence" value="ECO:0007669"/>
    <property type="project" value="UniProtKB-KW"/>
</dbReference>
<evidence type="ECO:0000256" key="4">
    <source>
        <dbReference type="SAM" id="MobiDB-lite"/>
    </source>
</evidence>
<dbReference type="GO" id="GO:0005840">
    <property type="term" value="C:ribosome"/>
    <property type="evidence" value="ECO:0007669"/>
    <property type="project" value="UniProtKB-KW"/>
</dbReference>
<protein>
    <recommendedName>
        <fullName evidence="3">Small ribosomal subunit protein eS24</fullName>
    </recommendedName>
</protein>
<dbReference type="Pfam" id="PF01282">
    <property type="entry name" value="Ribosomal_S24e"/>
    <property type="match status" value="1"/>
</dbReference>
<accession>A0A656YWN9</accession>
<dbReference type="GO" id="GO:0006412">
    <property type="term" value="P:translation"/>
    <property type="evidence" value="ECO:0007669"/>
    <property type="project" value="UniProtKB-UniRule"/>
</dbReference>
<evidence type="ECO:0000256" key="2">
    <source>
        <dbReference type="ARBA" id="ARBA00023274"/>
    </source>
</evidence>
<keyword evidence="6" id="KW-1185">Reference proteome</keyword>
<evidence type="ECO:0000313" key="6">
    <source>
        <dbReference type="Proteomes" id="UP000070257"/>
    </source>
</evidence>
<evidence type="ECO:0000313" key="5">
    <source>
        <dbReference type="EMBL" id="KXA98606.1"/>
    </source>
</evidence>
<dbReference type="EMBL" id="LHXT01000013">
    <property type="protein sequence ID" value="KXA98606.1"/>
    <property type="molecule type" value="Genomic_DNA"/>
</dbReference>
<feature type="compositionally biased region" description="Acidic residues" evidence="4">
    <location>
        <begin position="98"/>
        <end position="113"/>
    </location>
</feature>
<dbReference type="SUPFAM" id="SSF54189">
    <property type="entry name" value="Ribosomal proteins S24e, L23 and L15e"/>
    <property type="match status" value="1"/>
</dbReference>
<dbReference type="Proteomes" id="UP000070257">
    <property type="component" value="Unassembled WGS sequence"/>
</dbReference>
<keyword evidence="1 3" id="KW-0689">Ribosomal protein</keyword>
<dbReference type="InterPro" id="IPR053709">
    <property type="entry name" value="eRP_eS24_sf"/>
</dbReference>
<reference evidence="5 6" key="1">
    <citation type="journal article" date="2016" name="Sci. Rep.">
        <title>Metabolic traits of an uncultured archaeal lineage -MSBL1- from brine pools of the Red Sea.</title>
        <authorList>
            <person name="Mwirichia R."/>
            <person name="Alam I."/>
            <person name="Rashid M."/>
            <person name="Vinu M."/>
            <person name="Ba-Alawi W."/>
            <person name="Anthony Kamau A."/>
            <person name="Kamanda Ngugi D."/>
            <person name="Goker M."/>
            <person name="Klenk H.P."/>
            <person name="Bajic V."/>
            <person name="Stingl U."/>
        </authorList>
    </citation>
    <scope>NUCLEOTIDE SEQUENCE [LARGE SCALE GENOMIC DNA]</scope>
    <source>
        <strain evidence="5">SCGC-AAA259J03</strain>
    </source>
</reference>
<dbReference type="AlphaFoldDB" id="A0A656YWN9"/>